<dbReference type="InterPro" id="IPR050360">
    <property type="entry name" value="MFS_Sugar_Transporters"/>
</dbReference>
<evidence type="ECO:0000256" key="7">
    <source>
        <dbReference type="RuleBase" id="RU003346"/>
    </source>
</evidence>
<feature type="transmembrane region" description="Helical" evidence="9">
    <location>
        <begin position="186"/>
        <end position="203"/>
    </location>
</feature>
<dbReference type="Proteomes" id="UP000193685">
    <property type="component" value="Unassembled WGS sequence"/>
</dbReference>
<keyword evidence="5 9" id="KW-1133">Transmembrane helix</keyword>
<keyword evidence="4 9" id="KW-0812">Transmembrane</keyword>
<feature type="transmembrane region" description="Helical" evidence="9">
    <location>
        <begin position="406"/>
        <end position="427"/>
    </location>
</feature>
<dbReference type="Gene3D" id="1.20.1250.20">
    <property type="entry name" value="MFS general substrate transporter like domains"/>
    <property type="match status" value="1"/>
</dbReference>
<evidence type="ECO:0000256" key="3">
    <source>
        <dbReference type="ARBA" id="ARBA00022448"/>
    </source>
</evidence>
<evidence type="ECO:0000259" key="10">
    <source>
        <dbReference type="PROSITE" id="PS50850"/>
    </source>
</evidence>
<feature type="domain" description="Major facilitator superfamily (MFS) profile" evidence="10">
    <location>
        <begin position="13"/>
        <end position="461"/>
    </location>
</feature>
<dbReference type="PROSITE" id="PS00217">
    <property type="entry name" value="SUGAR_TRANSPORT_2"/>
    <property type="match status" value="1"/>
</dbReference>
<dbReference type="PRINTS" id="PR00171">
    <property type="entry name" value="SUGRTRNSPORT"/>
</dbReference>
<evidence type="ECO:0000256" key="5">
    <source>
        <dbReference type="ARBA" id="ARBA00022989"/>
    </source>
</evidence>
<dbReference type="PANTHER" id="PTHR48022:SF77">
    <property type="entry name" value="MAJOR FACILITATOR SUPERFAMILY (MFS) PROFILE DOMAIN-CONTAINING PROTEIN"/>
    <property type="match status" value="1"/>
</dbReference>
<dbReference type="EMBL" id="MCFI01000011">
    <property type="protein sequence ID" value="ORY81421.1"/>
    <property type="molecule type" value="Genomic_DNA"/>
</dbReference>
<feature type="transmembrane region" description="Helical" evidence="9">
    <location>
        <begin position="439"/>
        <end position="457"/>
    </location>
</feature>
<evidence type="ECO:0000256" key="2">
    <source>
        <dbReference type="ARBA" id="ARBA00010992"/>
    </source>
</evidence>
<dbReference type="GeneID" id="63788895"/>
<proteinExistence type="inferred from homology"/>
<evidence type="ECO:0000256" key="1">
    <source>
        <dbReference type="ARBA" id="ARBA00004141"/>
    </source>
</evidence>
<dbReference type="FunFam" id="1.20.1250.20:FF:000078">
    <property type="entry name" value="MFS maltose transporter, putative"/>
    <property type="match status" value="1"/>
</dbReference>
<comment type="caution">
    <text evidence="11">The sequence shown here is derived from an EMBL/GenBank/DDBJ whole genome shotgun (WGS) entry which is preliminary data.</text>
</comment>
<dbReference type="InterPro" id="IPR020846">
    <property type="entry name" value="MFS_dom"/>
</dbReference>
<sequence>MPSILQHKYVLIFAAYASLGSLLYGYDGTYFSGVVAMKTFINDFGTENAAGVREITPAALSLMTSLVYVGELIGSFVYPVICDKLRGGRKGAIAAAMLAVLAGASVQVAASGQQGVIIAGRIILGVGVGLVSNAVPQYLSEIAPKEIRGVVVGSWQFTLAFAQIIGACVCQGTKDISSTASYRIPMGLQMIIPVVVYALYAWIPESPRWLVSVGRTDKAGAALRTLHKEKLAHGYDEQEELSLLKQDKELDDLSKESSWRSLFGSPVERRKLFLAVGILAAQQLTGVQFFFSYFTVFLQKIGSVEHPFLWTIILDIFELIGVVGSFFLINRFGRRPLLIWTSVIMIVCLVVSGGLATAADEVLPRGRGIGIIVASLIYVLAFNLAFGPLAWVVASELTPGPNRARTFSLGTATFWIVAWAVTFTQPYLFTDANLGGRVAFVYAGGCLCSLAFVYFCIPETLGRSLEEISEMFDARLPLKEWPAWQSSRASSEVGKLERDSTSVDEESQQMPKNVAPTSGHLEQV</sequence>
<dbReference type="PROSITE" id="PS50850">
    <property type="entry name" value="MFS"/>
    <property type="match status" value="1"/>
</dbReference>
<name>A0A1Y2FBZ6_PROLT</name>
<gene>
    <name evidence="11" type="ORF">BCR37DRAFT_43844</name>
</gene>
<protein>
    <submittedName>
        <fullName evidence="11">General substrate transporter</fullName>
    </submittedName>
</protein>
<dbReference type="OMA" id="TIAAMIC"/>
<feature type="region of interest" description="Disordered" evidence="8">
    <location>
        <begin position="485"/>
        <end position="524"/>
    </location>
</feature>
<dbReference type="InterPro" id="IPR005829">
    <property type="entry name" value="Sugar_transporter_CS"/>
</dbReference>
<comment type="similarity">
    <text evidence="2 7">Belongs to the major facilitator superfamily. Sugar transporter (TC 2.A.1.1) family.</text>
</comment>
<dbReference type="AlphaFoldDB" id="A0A1Y2FBZ6"/>
<dbReference type="SUPFAM" id="SSF103473">
    <property type="entry name" value="MFS general substrate transporter"/>
    <property type="match status" value="1"/>
</dbReference>
<dbReference type="GO" id="GO:0005351">
    <property type="term" value="F:carbohydrate:proton symporter activity"/>
    <property type="evidence" value="ECO:0007669"/>
    <property type="project" value="TreeGrafter"/>
</dbReference>
<evidence type="ECO:0000256" key="4">
    <source>
        <dbReference type="ARBA" id="ARBA00022692"/>
    </source>
</evidence>
<dbReference type="NCBIfam" id="TIGR00879">
    <property type="entry name" value="SP"/>
    <property type="match status" value="1"/>
</dbReference>
<comment type="subcellular location">
    <subcellularLocation>
        <location evidence="1">Membrane</location>
        <topology evidence="1">Multi-pass membrane protein</topology>
    </subcellularLocation>
</comment>
<dbReference type="Pfam" id="PF00083">
    <property type="entry name" value="Sugar_tr"/>
    <property type="match status" value="1"/>
</dbReference>
<keyword evidence="6 9" id="KW-0472">Membrane</keyword>
<dbReference type="GO" id="GO:0005886">
    <property type="term" value="C:plasma membrane"/>
    <property type="evidence" value="ECO:0007669"/>
    <property type="project" value="UniProtKB-ARBA"/>
</dbReference>
<evidence type="ECO:0000313" key="12">
    <source>
        <dbReference type="Proteomes" id="UP000193685"/>
    </source>
</evidence>
<feature type="transmembrane region" description="Helical" evidence="9">
    <location>
        <begin position="272"/>
        <end position="296"/>
    </location>
</feature>
<reference evidence="11 12" key="1">
    <citation type="submission" date="2016-07" db="EMBL/GenBank/DDBJ databases">
        <title>Pervasive Adenine N6-methylation of Active Genes in Fungi.</title>
        <authorList>
            <consortium name="DOE Joint Genome Institute"/>
            <person name="Mondo S.J."/>
            <person name="Dannebaum R.O."/>
            <person name="Kuo R.C."/>
            <person name="Labutti K."/>
            <person name="Haridas S."/>
            <person name="Kuo A."/>
            <person name="Salamov A."/>
            <person name="Ahrendt S.R."/>
            <person name="Lipzen A."/>
            <person name="Sullivan W."/>
            <person name="Andreopoulos W.B."/>
            <person name="Clum A."/>
            <person name="Lindquist E."/>
            <person name="Daum C."/>
            <person name="Ramamoorthy G.K."/>
            <person name="Gryganskyi A."/>
            <person name="Culley D."/>
            <person name="Magnuson J.K."/>
            <person name="James T.Y."/>
            <person name="O'Malley M.A."/>
            <person name="Stajich J.E."/>
            <person name="Spatafora J.W."/>
            <person name="Visel A."/>
            <person name="Grigoriev I.V."/>
        </authorList>
    </citation>
    <scope>NUCLEOTIDE SEQUENCE [LARGE SCALE GENOMIC DNA]</scope>
    <source>
        <strain evidence="11 12">12-1054</strain>
    </source>
</reference>
<dbReference type="InterPro" id="IPR003663">
    <property type="entry name" value="Sugar/inositol_transpt"/>
</dbReference>
<evidence type="ECO:0000256" key="8">
    <source>
        <dbReference type="SAM" id="MobiDB-lite"/>
    </source>
</evidence>
<feature type="transmembrane region" description="Helical" evidence="9">
    <location>
        <begin position="371"/>
        <end position="394"/>
    </location>
</feature>
<keyword evidence="3 7" id="KW-0813">Transport</keyword>
<keyword evidence="12" id="KW-1185">Reference proteome</keyword>
<dbReference type="InterPro" id="IPR036259">
    <property type="entry name" value="MFS_trans_sf"/>
</dbReference>
<accession>A0A1Y2FBZ6</accession>
<feature type="transmembrane region" description="Helical" evidence="9">
    <location>
        <begin position="92"/>
        <end position="110"/>
    </location>
</feature>
<evidence type="ECO:0000313" key="11">
    <source>
        <dbReference type="EMBL" id="ORY81421.1"/>
    </source>
</evidence>
<feature type="transmembrane region" description="Helical" evidence="9">
    <location>
        <begin position="116"/>
        <end position="135"/>
    </location>
</feature>
<feature type="transmembrane region" description="Helical" evidence="9">
    <location>
        <begin position="9"/>
        <end position="26"/>
    </location>
</feature>
<feature type="transmembrane region" description="Helical" evidence="9">
    <location>
        <begin position="147"/>
        <end position="166"/>
    </location>
</feature>
<evidence type="ECO:0000256" key="6">
    <source>
        <dbReference type="ARBA" id="ARBA00023136"/>
    </source>
</evidence>
<feature type="transmembrane region" description="Helical" evidence="9">
    <location>
        <begin position="58"/>
        <end position="80"/>
    </location>
</feature>
<feature type="transmembrane region" description="Helical" evidence="9">
    <location>
        <begin position="308"/>
        <end position="330"/>
    </location>
</feature>
<organism evidence="11 12">
    <name type="scientific">Protomyces lactucae-debilis</name>
    <dbReference type="NCBI Taxonomy" id="2754530"/>
    <lineage>
        <taxon>Eukaryota</taxon>
        <taxon>Fungi</taxon>
        <taxon>Dikarya</taxon>
        <taxon>Ascomycota</taxon>
        <taxon>Taphrinomycotina</taxon>
        <taxon>Taphrinomycetes</taxon>
        <taxon>Taphrinales</taxon>
        <taxon>Protomycetaceae</taxon>
        <taxon>Protomyces</taxon>
    </lineage>
</organism>
<feature type="transmembrane region" description="Helical" evidence="9">
    <location>
        <begin position="337"/>
        <end position="359"/>
    </location>
</feature>
<evidence type="ECO:0000256" key="9">
    <source>
        <dbReference type="SAM" id="Phobius"/>
    </source>
</evidence>
<dbReference type="RefSeq" id="XP_040724797.1">
    <property type="nucleotide sequence ID" value="XM_040872296.1"/>
</dbReference>
<dbReference type="OrthoDB" id="6612291at2759"/>
<dbReference type="STRING" id="56484.A0A1Y2FBZ6"/>
<dbReference type="PANTHER" id="PTHR48022">
    <property type="entry name" value="PLASTIDIC GLUCOSE TRANSPORTER 4"/>
    <property type="match status" value="1"/>
</dbReference>
<dbReference type="InterPro" id="IPR005828">
    <property type="entry name" value="MFS_sugar_transport-like"/>
</dbReference>